<dbReference type="NCBIfam" id="NF007797">
    <property type="entry name" value="PRK10502.1"/>
    <property type="match status" value="1"/>
</dbReference>
<evidence type="ECO:0000256" key="1">
    <source>
        <dbReference type="ARBA" id="ARBA00007274"/>
    </source>
</evidence>
<dbReference type="Proteomes" id="UP000321945">
    <property type="component" value="Unassembled WGS sequence"/>
</dbReference>
<comment type="caution">
    <text evidence="4">The sequence shown here is derived from an EMBL/GenBank/DDBJ whole genome shotgun (WGS) entry which is preliminary data.</text>
</comment>
<dbReference type="AlphaFoldDB" id="A0A5C6YMM8"/>
<comment type="similarity">
    <text evidence="1">Belongs to the transferase hexapeptide repeat family.</text>
</comment>
<dbReference type="Gene3D" id="2.160.10.10">
    <property type="entry name" value="Hexapeptide repeat proteins"/>
    <property type="match status" value="1"/>
</dbReference>
<dbReference type="PANTHER" id="PTHR23416">
    <property type="entry name" value="SIALIC ACID SYNTHASE-RELATED"/>
    <property type="match status" value="1"/>
</dbReference>
<dbReference type="InterPro" id="IPR051159">
    <property type="entry name" value="Hexapeptide_acetyltransf"/>
</dbReference>
<organism evidence="4 5">
    <name type="scientific">Aequorivita lipolytica</name>
    <dbReference type="NCBI Taxonomy" id="153267"/>
    <lineage>
        <taxon>Bacteria</taxon>
        <taxon>Pseudomonadati</taxon>
        <taxon>Bacteroidota</taxon>
        <taxon>Flavobacteriia</taxon>
        <taxon>Flavobacteriales</taxon>
        <taxon>Flavobacteriaceae</taxon>
        <taxon>Aequorivita</taxon>
    </lineage>
</organism>
<dbReference type="PANTHER" id="PTHR23416:SF23">
    <property type="entry name" value="ACETYLTRANSFERASE C18B11.09C-RELATED"/>
    <property type="match status" value="1"/>
</dbReference>
<dbReference type="GO" id="GO:0008374">
    <property type="term" value="F:O-acyltransferase activity"/>
    <property type="evidence" value="ECO:0007669"/>
    <property type="project" value="TreeGrafter"/>
</dbReference>
<evidence type="ECO:0000256" key="3">
    <source>
        <dbReference type="SAM" id="Phobius"/>
    </source>
</evidence>
<evidence type="ECO:0000313" key="5">
    <source>
        <dbReference type="Proteomes" id="UP000321945"/>
    </source>
</evidence>
<keyword evidence="3" id="KW-1133">Transmembrane helix</keyword>
<evidence type="ECO:0000313" key="4">
    <source>
        <dbReference type="EMBL" id="TXD68586.1"/>
    </source>
</evidence>
<dbReference type="RefSeq" id="WP_111816606.1">
    <property type="nucleotide sequence ID" value="NZ_CBCRZQ010000009.1"/>
</dbReference>
<keyword evidence="5" id="KW-1185">Reference proteome</keyword>
<proteinExistence type="inferred from homology"/>
<feature type="transmembrane region" description="Helical" evidence="3">
    <location>
        <begin position="22"/>
        <end position="42"/>
    </location>
</feature>
<reference evidence="4 5" key="1">
    <citation type="submission" date="2019-08" db="EMBL/GenBank/DDBJ databases">
        <title>Genome of Aequorivita lipolytica Y10-2 (type strain).</title>
        <authorList>
            <person name="Bowman J.P."/>
        </authorList>
    </citation>
    <scope>NUCLEOTIDE SEQUENCE [LARGE SCALE GENOMIC DNA]</scope>
    <source>
        <strain evidence="4 5">Y10-2</strain>
    </source>
</reference>
<keyword evidence="2 4" id="KW-0808">Transferase</keyword>
<dbReference type="SUPFAM" id="SSF51161">
    <property type="entry name" value="Trimeric LpxA-like enzymes"/>
    <property type="match status" value="1"/>
</dbReference>
<accession>A0A5C6YMM8</accession>
<dbReference type="EMBL" id="VORU01000010">
    <property type="protein sequence ID" value="TXD68586.1"/>
    <property type="molecule type" value="Genomic_DNA"/>
</dbReference>
<keyword evidence="3" id="KW-0812">Transmembrane</keyword>
<protein>
    <submittedName>
        <fullName evidence="4">Colanic acid biosynthesis acetyltransferase WcaF</fullName>
    </submittedName>
</protein>
<name>A0A5C6YMM8_9FLAO</name>
<dbReference type="InterPro" id="IPR011004">
    <property type="entry name" value="Trimer_LpxA-like_sf"/>
</dbReference>
<evidence type="ECO:0000256" key="2">
    <source>
        <dbReference type="ARBA" id="ARBA00022679"/>
    </source>
</evidence>
<sequence>MKTDLSTYDNSWYNPGSKFKGALWYLTNILFFRSPLIPFSFLKRNLLRAFGAKIGKGVVIKPRVNIKYPWFLTIDDYTWIGEEVWIDNLAKVTIGKNVCLSQGAMIICGSHNYNKSTFDLIIGPVTIEDGVWIGAQAIVPMNVVCKDHSILSLKSVATKTLEPYSIYQGNPAKLIKLRKIVE</sequence>
<dbReference type="CDD" id="cd05825">
    <property type="entry name" value="LbH_wcaF_like"/>
    <property type="match status" value="1"/>
</dbReference>
<gene>
    <name evidence="4" type="primary">wcaF</name>
    <name evidence="4" type="ORF">ESV24_11785</name>
</gene>
<dbReference type="GO" id="GO:0005829">
    <property type="term" value="C:cytosol"/>
    <property type="evidence" value="ECO:0007669"/>
    <property type="project" value="TreeGrafter"/>
</dbReference>
<keyword evidence="3" id="KW-0472">Membrane</keyword>
<dbReference type="OrthoDB" id="9814490at2"/>